<name>A0ABR3VSB5_9PEZI</name>
<evidence type="ECO:0000313" key="9">
    <source>
        <dbReference type="Proteomes" id="UP001586593"/>
    </source>
</evidence>
<keyword evidence="4 6" id="KW-0472">Membrane</keyword>
<dbReference type="Pfam" id="PF07690">
    <property type="entry name" value="MFS_1"/>
    <property type="match status" value="1"/>
</dbReference>
<evidence type="ECO:0000256" key="1">
    <source>
        <dbReference type="ARBA" id="ARBA00004141"/>
    </source>
</evidence>
<feature type="transmembrane region" description="Helical" evidence="6">
    <location>
        <begin position="113"/>
        <end position="130"/>
    </location>
</feature>
<evidence type="ECO:0000313" key="8">
    <source>
        <dbReference type="EMBL" id="KAL1844563.1"/>
    </source>
</evidence>
<feature type="region of interest" description="Disordered" evidence="5">
    <location>
        <begin position="1"/>
        <end position="26"/>
    </location>
</feature>
<dbReference type="PANTHER" id="PTHR23502">
    <property type="entry name" value="MAJOR FACILITATOR SUPERFAMILY"/>
    <property type="match status" value="1"/>
</dbReference>
<dbReference type="SUPFAM" id="SSF103473">
    <property type="entry name" value="MFS general substrate transporter"/>
    <property type="match status" value="1"/>
</dbReference>
<dbReference type="InterPro" id="IPR036259">
    <property type="entry name" value="MFS_trans_sf"/>
</dbReference>
<protein>
    <recommendedName>
        <fullName evidence="7">Major facilitator superfamily (MFS) profile domain-containing protein</fullName>
    </recommendedName>
</protein>
<evidence type="ECO:0000256" key="2">
    <source>
        <dbReference type="ARBA" id="ARBA00022692"/>
    </source>
</evidence>
<feature type="domain" description="Major facilitator superfamily (MFS) profile" evidence="7">
    <location>
        <begin position="71"/>
        <end position="239"/>
    </location>
</feature>
<evidence type="ECO:0000256" key="4">
    <source>
        <dbReference type="ARBA" id="ARBA00023136"/>
    </source>
</evidence>
<comment type="subcellular location">
    <subcellularLocation>
        <location evidence="1">Membrane</location>
        <topology evidence="1">Multi-pass membrane protein</topology>
    </subcellularLocation>
</comment>
<keyword evidence="3 6" id="KW-1133">Transmembrane helix</keyword>
<dbReference type="PROSITE" id="PS50850">
    <property type="entry name" value="MFS"/>
    <property type="match status" value="1"/>
</dbReference>
<dbReference type="InterPro" id="IPR020846">
    <property type="entry name" value="MFS_dom"/>
</dbReference>
<sequence>MESPIAPRTRPFTPTMGPGSELPPQADLIMGNEEKAQVAGRDATLAEDASPQLKLDSRGLPLVPQPTDSKDDPLISFLALLGPMSAAVINPAFVPLGKAFHITTVEASYELTVYVIFGGVGPLLIIPLANTYGRRPIYLGGNLIAAVTNIAAGYCSNWAGLLATRVFNGIGAGSTVAIGAATICDLYFLHERGFFLGIYTFFLTNGAHVAPLIGGFIAQNMGWRWCFTIPGKGRTPSSI</sequence>
<keyword evidence="9" id="KW-1185">Reference proteome</keyword>
<evidence type="ECO:0000259" key="7">
    <source>
        <dbReference type="PROSITE" id="PS50850"/>
    </source>
</evidence>
<comment type="caution">
    <text evidence="8">The sequence shown here is derived from an EMBL/GenBank/DDBJ whole genome shotgun (WGS) entry which is preliminary data.</text>
</comment>
<keyword evidence="2 6" id="KW-0812">Transmembrane</keyword>
<accession>A0ABR3VSB5</accession>
<feature type="transmembrane region" description="Helical" evidence="6">
    <location>
        <begin position="166"/>
        <end position="189"/>
    </location>
</feature>
<evidence type="ECO:0000256" key="5">
    <source>
        <dbReference type="SAM" id="MobiDB-lite"/>
    </source>
</evidence>
<dbReference type="EMBL" id="JAZHXJ010001625">
    <property type="protein sequence ID" value="KAL1844563.1"/>
    <property type="molecule type" value="Genomic_DNA"/>
</dbReference>
<organism evidence="8 9">
    <name type="scientific">Phialemonium thermophilum</name>
    <dbReference type="NCBI Taxonomy" id="223376"/>
    <lineage>
        <taxon>Eukaryota</taxon>
        <taxon>Fungi</taxon>
        <taxon>Dikarya</taxon>
        <taxon>Ascomycota</taxon>
        <taxon>Pezizomycotina</taxon>
        <taxon>Sordariomycetes</taxon>
        <taxon>Sordariomycetidae</taxon>
        <taxon>Cephalothecales</taxon>
        <taxon>Cephalothecaceae</taxon>
        <taxon>Phialemonium</taxon>
    </lineage>
</organism>
<gene>
    <name evidence="8" type="ORF">VTK73DRAFT_2298</name>
</gene>
<proteinExistence type="predicted"/>
<dbReference type="InterPro" id="IPR011701">
    <property type="entry name" value="MFS"/>
</dbReference>
<evidence type="ECO:0000256" key="3">
    <source>
        <dbReference type="ARBA" id="ARBA00022989"/>
    </source>
</evidence>
<feature type="transmembrane region" description="Helical" evidence="6">
    <location>
        <begin position="74"/>
        <end position="93"/>
    </location>
</feature>
<feature type="transmembrane region" description="Helical" evidence="6">
    <location>
        <begin position="196"/>
        <end position="218"/>
    </location>
</feature>
<reference evidence="8 9" key="1">
    <citation type="journal article" date="2024" name="Commun. Biol.">
        <title>Comparative genomic analysis of thermophilic fungi reveals convergent evolutionary adaptations and gene losses.</title>
        <authorList>
            <person name="Steindorff A.S."/>
            <person name="Aguilar-Pontes M.V."/>
            <person name="Robinson A.J."/>
            <person name="Andreopoulos B."/>
            <person name="LaButti K."/>
            <person name="Kuo A."/>
            <person name="Mondo S."/>
            <person name="Riley R."/>
            <person name="Otillar R."/>
            <person name="Haridas S."/>
            <person name="Lipzen A."/>
            <person name="Grimwood J."/>
            <person name="Schmutz J."/>
            <person name="Clum A."/>
            <person name="Reid I.D."/>
            <person name="Moisan M.C."/>
            <person name="Butler G."/>
            <person name="Nguyen T.T.M."/>
            <person name="Dewar K."/>
            <person name="Conant G."/>
            <person name="Drula E."/>
            <person name="Henrissat B."/>
            <person name="Hansel C."/>
            <person name="Singer S."/>
            <person name="Hutchinson M.I."/>
            <person name="de Vries R.P."/>
            <person name="Natvig D.O."/>
            <person name="Powell A.J."/>
            <person name="Tsang A."/>
            <person name="Grigoriev I.V."/>
        </authorList>
    </citation>
    <scope>NUCLEOTIDE SEQUENCE [LARGE SCALE GENOMIC DNA]</scope>
    <source>
        <strain evidence="8 9">ATCC 24622</strain>
    </source>
</reference>
<evidence type="ECO:0000256" key="6">
    <source>
        <dbReference type="SAM" id="Phobius"/>
    </source>
</evidence>
<feature type="transmembrane region" description="Helical" evidence="6">
    <location>
        <begin position="137"/>
        <end position="160"/>
    </location>
</feature>
<dbReference type="Proteomes" id="UP001586593">
    <property type="component" value="Unassembled WGS sequence"/>
</dbReference>
<dbReference type="PANTHER" id="PTHR23502:SF181">
    <property type="entry name" value="MAJOR FACILITATOR SUPERFAMILY (MFS) PROFILE DOMAIN-CONTAINING PROTEIN"/>
    <property type="match status" value="1"/>
</dbReference>
<dbReference type="Gene3D" id="1.20.1720.10">
    <property type="entry name" value="Multidrug resistance protein D"/>
    <property type="match status" value="1"/>
</dbReference>